<sequence>MYSSDLTTPLAAVGLLAMTGPESVLTWVIVGAAAMGAGALLTVRRRVLRRAVPAGRDRRRPCR</sequence>
<accession>A0A0F0KYY5</accession>
<name>A0A0F0KYY5_9MICO</name>
<dbReference type="AlphaFoldDB" id="A0A0F0KYY5"/>
<evidence type="ECO:0000313" key="3">
    <source>
        <dbReference type="Proteomes" id="UP000033725"/>
    </source>
</evidence>
<dbReference type="Proteomes" id="UP000033725">
    <property type="component" value="Unassembled WGS sequence"/>
</dbReference>
<feature type="transmembrane region" description="Helical" evidence="1">
    <location>
        <begin position="24"/>
        <end position="43"/>
    </location>
</feature>
<dbReference type="OrthoDB" id="9981886at2"/>
<protein>
    <submittedName>
        <fullName evidence="2">Uncharacterized protein</fullName>
    </submittedName>
</protein>
<comment type="caution">
    <text evidence="2">The sequence shown here is derived from an EMBL/GenBank/DDBJ whole genome shotgun (WGS) entry which is preliminary data.</text>
</comment>
<organism evidence="2 3">
    <name type="scientific">Microbacterium oxydans</name>
    <dbReference type="NCBI Taxonomy" id="82380"/>
    <lineage>
        <taxon>Bacteria</taxon>
        <taxon>Bacillati</taxon>
        <taxon>Actinomycetota</taxon>
        <taxon>Actinomycetes</taxon>
        <taxon>Micrococcales</taxon>
        <taxon>Microbacteriaceae</taxon>
        <taxon>Microbacterium</taxon>
    </lineage>
</organism>
<keyword evidence="1" id="KW-0812">Transmembrane</keyword>
<reference evidence="2 3" key="1">
    <citation type="submission" date="2015-02" db="EMBL/GenBank/DDBJ databases">
        <title>Draft genome sequences of ten Microbacterium spp. with emphasis on heavy metal contaminated environments.</title>
        <authorList>
            <person name="Corretto E."/>
        </authorList>
    </citation>
    <scope>NUCLEOTIDE SEQUENCE [LARGE SCALE GENOMIC DNA]</scope>
    <source>
        <strain evidence="2 3">BEL163</strain>
    </source>
</reference>
<proteinExistence type="predicted"/>
<evidence type="ECO:0000313" key="2">
    <source>
        <dbReference type="EMBL" id="KJL24491.1"/>
    </source>
</evidence>
<dbReference type="RefSeq" id="WP_045263018.1">
    <property type="nucleotide sequence ID" value="NZ_JYIV01000020.1"/>
</dbReference>
<evidence type="ECO:0000256" key="1">
    <source>
        <dbReference type="SAM" id="Phobius"/>
    </source>
</evidence>
<dbReference type="EMBL" id="JYIV01000020">
    <property type="protein sequence ID" value="KJL24491.1"/>
    <property type="molecule type" value="Genomic_DNA"/>
</dbReference>
<gene>
    <name evidence="2" type="ORF">RN51_01089</name>
</gene>
<keyword evidence="1" id="KW-1133">Transmembrane helix</keyword>
<dbReference type="NCBIfam" id="TIGR01167">
    <property type="entry name" value="LPXTG_anchor"/>
    <property type="match status" value="1"/>
</dbReference>
<dbReference type="PATRIC" id="fig|82380.10.peg.1092"/>
<keyword evidence="1" id="KW-0472">Membrane</keyword>